<gene>
    <name evidence="7 10" type="primary">pyrB</name>
    <name evidence="10" type="ORF">MFUM_1928</name>
</gene>
<evidence type="ECO:0000313" key="10">
    <source>
        <dbReference type="EMBL" id="CAI9086250.1"/>
    </source>
</evidence>
<comment type="pathway">
    <text evidence="1 7">Pyrimidine metabolism; UMP biosynthesis via de novo pathway; (S)-dihydroorotate from bicarbonate: step 2/3.</text>
</comment>
<evidence type="ECO:0000256" key="3">
    <source>
        <dbReference type="ARBA" id="ARBA00022679"/>
    </source>
</evidence>
<comment type="similarity">
    <text evidence="2 7">Belongs to the aspartate/ornithine carbamoyltransferase superfamily. ATCase family.</text>
</comment>
<feature type="domain" description="Aspartate/ornithine carbamoyltransferase Asp/Orn-binding" evidence="8">
    <location>
        <begin position="165"/>
        <end position="311"/>
    </location>
</feature>
<evidence type="ECO:0000256" key="6">
    <source>
        <dbReference type="ARBA" id="ARBA00048859"/>
    </source>
</evidence>
<dbReference type="EC" id="2.1.3.2" evidence="7"/>
<dbReference type="InterPro" id="IPR006132">
    <property type="entry name" value="Asp/Orn_carbamoyltranf_P-bd"/>
</dbReference>
<feature type="domain" description="Aspartate/ornithine carbamoyltransferase carbamoyl-P binding" evidence="9">
    <location>
        <begin position="16"/>
        <end position="158"/>
    </location>
</feature>
<dbReference type="InterPro" id="IPR006130">
    <property type="entry name" value="Asp/Orn_carbamoylTrfase"/>
</dbReference>
<evidence type="ECO:0000256" key="7">
    <source>
        <dbReference type="HAMAP-Rule" id="MF_00001"/>
    </source>
</evidence>
<dbReference type="PRINTS" id="PR00101">
    <property type="entry name" value="ATCASE"/>
</dbReference>
<dbReference type="Gene3D" id="3.40.50.1370">
    <property type="entry name" value="Aspartate/ornithine carbamoyltransferase"/>
    <property type="match status" value="2"/>
</dbReference>
<feature type="binding site" evidence="7">
    <location>
        <position position="68"/>
    </location>
    <ligand>
        <name>carbamoyl phosphate</name>
        <dbReference type="ChEBI" id="CHEBI:58228"/>
    </ligand>
</feature>
<accession>A0ABM9IEX4</accession>
<dbReference type="HAMAP" id="MF_00001">
    <property type="entry name" value="Asp_carb_tr"/>
    <property type="match status" value="1"/>
</dbReference>
<evidence type="ECO:0000256" key="5">
    <source>
        <dbReference type="ARBA" id="ARBA00043884"/>
    </source>
</evidence>
<organism evidence="10 11">
    <name type="scientific">Candidatus Methylacidiphilum fumarolicum</name>
    <dbReference type="NCBI Taxonomy" id="591154"/>
    <lineage>
        <taxon>Bacteria</taxon>
        <taxon>Pseudomonadati</taxon>
        <taxon>Verrucomicrobiota</taxon>
        <taxon>Methylacidiphilae</taxon>
        <taxon>Methylacidiphilales</taxon>
        <taxon>Methylacidiphilaceae</taxon>
        <taxon>Methylacidiphilum (ex Ratnadevi et al. 2023)</taxon>
    </lineage>
</organism>
<dbReference type="SUPFAM" id="SSF53671">
    <property type="entry name" value="Aspartate/ornithine carbamoyltransferase"/>
    <property type="match status" value="1"/>
</dbReference>
<evidence type="ECO:0000259" key="8">
    <source>
        <dbReference type="Pfam" id="PF00185"/>
    </source>
</evidence>
<dbReference type="PANTHER" id="PTHR45753">
    <property type="entry name" value="ORNITHINE CARBAMOYLTRANSFERASE, MITOCHONDRIAL"/>
    <property type="match status" value="1"/>
</dbReference>
<dbReference type="RefSeq" id="WP_009059254.1">
    <property type="nucleotide sequence ID" value="NZ_JAHXRZ010000007.1"/>
</dbReference>
<dbReference type="InterPro" id="IPR006131">
    <property type="entry name" value="Asp_carbamoyltransf_Asp/Orn-bd"/>
</dbReference>
<feature type="binding site" evidence="7">
    <location>
        <position position="273"/>
    </location>
    <ligand>
        <name>carbamoyl phosphate</name>
        <dbReference type="ChEBI" id="CHEBI:58228"/>
    </ligand>
</feature>
<dbReference type="Pfam" id="PF00185">
    <property type="entry name" value="OTCace"/>
    <property type="match status" value="1"/>
</dbReference>
<name>A0ABM9IEX4_9BACT</name>
<dbReference type="EMBL" id="OX458932">
    <property type="protein sequence ID" value="CAI9086250.1"/>
    <property type="molecule type" value="Genomic_DNA"/>
</dbReference>
<dbReference type="NCBIfam" id="TIGR00670">
    <property type="entry name" value="asp_carb_tr"/>
    <property type="match status" value="1"/>
</dbReference>
<protein>
    <recommendedName>
        <fullName evidence="7">Aspartate carbamoyltransferase</fullName>
        <ecNumber evidence="7">2.1.3.2</ecNumber>
    </recommendedName>
    <alternativeName>
        <fullName evidence="7">Aspartate transcarbamylase</fullName>
        <shortName evidence="7">ATCase</shortName>
    </alternativeName>
</protein>
<feature type="binding site" evidence="7">
    <location>
        <position position="232"/>
    </location>
    <ligand>
        <name>L-aspartate</name>
        <dbReference type="ChEBI" id="CHEBI:29991"/>
    </ligand>
</feature>
<evidence type="ECO:0000256" key="4">
    <source>
        <dbReference type="ARBA" id="ARBA00022975"/>
    </source>
</evidence>
<dbReference type="Proteomes" id="UP001161497">
    <property type="component" value="Chromosome"/>
</dbReference>
<dbReference type="NCBIfam" id="NF002032">
    <property type="entry name" value="PRK00856.1"/>
    <property type="match status" value="1"/>
</dbReference>
<keyword evidence="3 7" id="KW-0808">Transferase</keyword>
<comment type="catalytic activity">
    <reaction evidence="6 7">
        <text>carbamoyl phosphate + L-aspartate = N-carbamoyl-L-aspartate + phosphate + H(+)</text>
        <dbReference type="Rhea" id="RHEA:20013"/>
        <dbReference type="ChEBI" id="CHEBI:15378"/>
        <dbReference type="ChEBI" id="CHEBI:29991"/>
        <dbReference type="ChEBI" id="CHEBI:32814"/>
        <dbReference type="ChEBI" id="CHEBI:43474"/>
        <dbReference type="ChEBI" id="CHEBI:58228"/>
        <dbReference type="EC" id="2.1.3.2"/>
    </reaction>
</comment>
<dbReference type="InterPro" id="IPR036901">
    <property type="entry name" value="Asp/Orn_carbamoylTrfase_sf"/>
</dbReference>
<feature type="binding site" evidence="7">
    <location>
        <position position="178"/>
    </location>
    <ligand>
        <name>L-aspartate</name>
        <dbReference type="ChEBI" id="CHEBI:29991"/>
    </ligand>
</feature>
<evidence type="ECO:0000313" key="11">
    <source>
        <dbReference type="Proteomes" id="UP001161497"/>
    </source>
</evidence>
<feature type="binding site" evidence="7">
    <location>
        <position position="67"/>
    </location>
    <ligand>
        <name>carbamoyl phosphate</name>
        <dbReference type="ChEBI" id="CHEBI:58228"/>
    </ligand>
</feature>
<evidence type="ECO:0000259" key="9">
    <source>
        <dbReference type="Pfam" id="PF02729"/>
    </source>
</evidence>
<sequence>MQNLKLDAIKRKWKRKDLVSLEALDFSEIEAILLAAKEFKTILKENLPLPFLKRYTALALMVEPSTRTRVSFEIAAKKLGISFLSIDYKTSSIQKGESLKDTAKNLEALGIDFLIIRHPAAGSAAFLAKLLNISVINGGDGAHEHPTQGLLDLMTIEEHFGTVRGLKVLIVGDILHSRVARSTFWALSKYGANVKFVGPITLLPSYFKDFGAEISYNLDESLPFADCIILLRLQHERQRKDLFPSISEYIASYSLTTERMKKCKKDVLIMHPGPVERGVEMESELADSPNSAILKQVENGLAIRMAVFYLLGGYFENGQQNQVGTQ</sequence>
<evidence type="ECO:0000256" key="1">
    <source>
        <dbReference type="ARBA" id="ARBA00004852"/>
    </source>
</evidence>
<dbReference type="PRINTS" id="PR00100">
    <property type="entry name" value="AOTCASE"/>
</dbReference>
<dbReference type="Pfam" id="PF02729">
    <property type="entry name" value="OTCace_N"/>
    <property type="match status" value="1"/>
</dbReference>
<feature type="binding site" evidence="7">
    <location>
        <position position="148"/>
    </location>
    <ligand>
        <name>carbamoyl phosphate</name>
        <dbReference type="ChEBI" id="CHEBI:58228"/>
    </ligand>
</feature>
<dbReference type="PANTHER" id="PTHR45753:SF6">
    <property type="entry name" value="ASPARTATE CARBAMOYLTRANSFERASE"/>
    <property type="match status" value="1"/>
</dbReference>
<keyword evidence="11" id="KW-1185">Reference proteome</keyword>
<feature type="binding site" evidence="7">
    <location>
        <position position="117"/>
    </location>
    <ligand>
        <name>carbamoyl phosphate</name>
        <dbReference type="ChEBI" id="CHEBI:58228"/>
    </ligand>
</feature>
<comment type="subunit">
    <text evidence="7">Heterododecamer (2C3:3R2) of six catalytic PyrB chains organized as two trimers (C3), and six regulatory PyrI chains organized as three dimers (R2).</text>
</comment>
<comment type="function">
    <text evidence="5 7">Catalyzes the condensation of carbamoyl phosphate and aspartate to form carbamoyl aspartate and inorganic phosphate, the committed step in the de novo pyrimidine nucleotide biosynthesis pathway.</text>
</comment>
<dbReference type="InterPro" id="IPR002082">
    <property type="entry name" value="Asp_carbamoyltransf"/>
</dbReference>
<reference evidence="10" key="1">
    <citation type="submission" date="2023-03" db="EMBL/GenBank/DDBJ databases">
        <authorList>
            <person name="Cremers G."/>
            <person name="Picone N."/>
        </authorList>
    </citation>
    <scope>NUCLEOTIDE SEQUENCE</scope>
    <source>
        <strain evidence="10">Sample_alias</strain>
    </source>
</reference>
<feature type="binding site" evidence="7">
    <location>
        <position position="145"/>
    </location>
    <ligand>
        <name>carbamoyl phosphate</name>
        <dbReference type="ChEBI" id="CHEBI:58228"/>
    </ligand>
</feature>
<proteinExistence type="inferred from homology"/>
<feature type="binding site" evidence="7">
    <location>
        <position position="274"/>
    </location>
    <ligand>
        <name>carbamoyl phosphate</name>
        <dbReference type="ChEBI" id="CHEBI:58228"/>
    </ligand>
</feature>
<keyword evidence="4 7" id="KW-0665">Pyrimidine biosynthesis</keyword>
<evidence type="ECO:0000256" key="2">
    <source>
        <dbReference type="ARBA" id="ARBA00008896"/>
    </source>
</evidence>
<dbReference type="GO" id="GO:0004070">
    <property type="term" value="F:aspartate carbamoyltransferase activity"/>
    <property type="evidence" value="ECO:0007669"/>
    <property type="project" value="UniProtKB-EC"/>
</dbReference>
<feature type="binding site" evidence="7">
    <location>
        <position position="95"/>
    </location>
    <ligand>
        <name>L-aspartate</name>
        <dbReference type="ChEBI" id="CHEBI:29991"/>
    </ligand>
</feature>